<reference evidence="3 4" key="1">
    <citation type="submission" date="2018-05" db="EMBL/GenBank/DDBJ databases">
        <title>Coraliomargarita sinensis sp. nov., isolated from a marine solar saltern.</title>
        <authorList>
            <person name="Zhou L.Y."/>
        </authorList>
    </citation>
    <scope>NUCLEOTIDE SEQUENCE [LARGE SCALE GENOMIC DNA]</scope>
    <source>
        <strain evidence="3 4">WN38</strain>
    </source>
</reference>
<dbReference type="PANTHER" id="PTHR10885">
    <property type="entry name" value="ISOPENTENYL-DIPHOSPHATE DELTA-ISOMERASE"/>
    <property type="match status" value="1"/>
</dbReference>
<feature type="domain" description="Nudix hydrolase" evidence="2">
    <location>
        <begin position="42"/>
        <end position="175"/>
    </location>
</feature>
<proteinExistence type="predicted"/>
<evidence type="ECO:0000259" key="2">
    <source>
        <dbReference type="PROSITE" id="PS51462"/>
    </source>
</evidence>
<evidence type="ECO:0000313" key="4">
    <source>
        <dbReference type="Proteomes" id="UP000247099"/>
    </source>
</evidence>
<dbReference type="PANTHER" id="PTHR10885:SF0">
    <property type="entry name" value="ISOPENTENYL-DIPHOSPHATE DELTA-ISOMERASE"/>
    <property type="match status" value="1"/>
</dbReference>
<dbReference type="CDD" id="cd04692">
    <property type="entry name" value="NUDIX_Hydrolase"/>
    <property type="match status" value="1"/>
</dbReference>
<sequence length="182" mass="20789">MPASLLNPTCPTMTTEELFDVVDEQDRVLRSEARSVVHRDGLLHRAVHIFVFNSSGELYLQRRSMNKDSAPGKWVSSCSGHVDSGENYDAAARRELGEEIGLYDPINMKPVFKEAACRPTGNEFVWVYDCHSEGPFILDPDEVSDGQWIGLDAVNGWIEERPRDFAWSFTHLWAKYRKLVER</sequence>
<organism evidence="3 4">
    <name type="scientific">Coraliomargarita sinensis</name>
    <dbReference type="NCBI Taxonomy" id="2174842"/>
    <lineage>
        <taxon>Bacteria</taxon>
        <taxon>Pseudomonadati</taxon>
        <taxon>Verrucomicrobiota</taxon>
        <taxon>Opitutia</taxon>
        <taxon>Puniceicoccales</taxon>
        <taxon>Coraliomargaritaceae</taxon>
        <taxon>Coraliomargarita</taxon>
    </lineage>
</organism>
<dbReference type="InterPro" id="IPR000086">
    <property type="entry name" value="NUDIX_hydrolase_dom"/>
</dbReference>
<dbReference type="GO" id="GO:0016787">
    <property type="term" value="F:hydrolase activity"/>
    <property type="evidence" value="ECO:0007669"/>
    <property type="project" value="UniProtKB-KW"/>
</dbReference>
<dbReference type="SUPFAM" id="SSF55811">
    <property type="entry name" value="Nudix"/>
    <property type="match status" value="1"/>
</dbReference>
<dbReference type="PROSITE" id="PS00893">
    <property type="entry name" value="NUDIX_BOX"/>
    <property type="match status" value="1"/>
</dbReference>
<evidence type="ECO:0000256" key="1">
    <source>
        <dbReference type="ARBA" id="ARBA00022801"/>
    </source>
</evidence>
<keyword evidence="1 3" id="KW-0378">Hydrolase</keyword>
<dbReference type="Proteomes" id="UP000247099">
    <property type="component" value="Unassembled WGS sequence"/>
</dbReference>
<dbReference type="FunCoup" id="A0A317ZPB5">
    <property type="interactions" value="14"/>
</dbReference>
<protein>
    <submittedName>
        <fullName evidence="3">NUDIX hydrolase</fullName>
    </submittedName>
</protein>
<dbReference type="PROSITE" id="PS51462">
    <property type="entry name" value="NUDIX"/>
    <property type="match status" value="1"/>
</dbReference>
<dbReference type="InterPro" id="IPR015797">
    <property type="entry name" value="NUDIX_hydrolase-like_dom_sf"/>
</dbReference>
<keyword evidence="4" id="KW-1185">Reference proteome</keyword>
<dbReference type="InterPro" id="IPR020084">
    <property type="entry name" value="NUDIX_hydrolase_CS"/>
</dbReference>
<dbReference type="OrthoDB" id="9804563at2"/>
<evidence type="ECO:0000313" key="3">
    <source>
        <dbReference type="EMBL" id="PXA05708.1"/>
    </source>
</evidence>
<accession>A0A317ZPB5</accession>
<dbReference type="EMBL" id="QHJQ01000001">
    <property type="protein sequence ID" value="PXA05708.1"/>
    <property type="molecule type" value="Genomic_DNA"/>
</dbReference>
<name>A0A317ZPB5_9BACT</name>
<dbReference type="AlphaFoldDB" id="A0A317ZPB5"/>
<dbReference type="Gene3D" id="3.90.79.10">
    <property type="entry name" value="Nucleoside Triphosphate Pyrophosphohydrolase"/>
    <property type="match status" value="1"/>
</dbReference>
<comment type="caution">
    <text evidence="3">The sequence shown here is derived from an EMBL/GenBank/DDBJ whole genome shotgun (WGS) entry which is preliminary data.</text>
</comment>
<dbReference type="Pfam" id="PF00293">
    <property type="entry name" value="NUDIX"/>
    <property type="match status" value="1"/>
</dbReference>
<gene>
    <name evidence="3" type="ORF">DDZ13_02215</name>
</gene>
<dbReference type="InParanoid" id="A0A317ZPB5"/>